<evidence type="ECO:0000256" key="1">
    <source>
        <dbReference type="SAM" id="MobiDB-lite"/>
    </source>
</evidence>
<reference evidence="3" key="1">
    <citation type="submission" date="2018-01" db="EMBL/GenBank/DDBJ databases">
        <title>An insight into the sialome of Amazonian anophelines.</title>
        <authorList>
            <person name="Ribeiro J.M."/>
            <person name="Scarpassa V."/>
            <person name="Calvo E."/>
        </authorList>
    </citation>
    <scope>NUCLEOTIDE SEQUENCE</scope>
    <source>
        <tissue evidence="3">Salivary glands</tissue>
    </source>
</reference>
<proteinExistence type="predicted"/>
<dbReference type="EMBL" id="GGFJ01013723">
    <property type="protein sequence ID" value="MBW62864.1"/>
    <property type="molecule type" value="Transcribed_RNA"/>
</dbReference>
<feature type="compositionally biased region" description="Polar residues" evidence="1">
    <location>
        <begin position="55"/>
        <end position="64"/>
    </location>
</feature>
<accession>A0A2M4CC36</accession>
<feature type="signal peptide" evidence="2">
    <location>
        <begin position="1"/>
        <end position="19"/>
    </location>
</feature>
<feature type="region of interest" description="Disordered" evidence="1">
    <location>
        <begin position="41"/>
        <end position="64"/>
    </location>
</feature>
<name>A0A2M4CC36_9DIPT</name>
<keyword evidence="2" id="KW-0732">Signal</keyword>
<protein>
    <submittedName>
        <fullName evidence="3">Putative secreted protein</fullName>
    </submittedName>
</protein>
<sequence length="78" mass="9098">MACWVGECVLLVFRWSVDSYGVNLLPSRAVRFEHGFVEARNKRENTERKRKPQRGGNNNKMSQECSFSLPGLLWRLIK</sequence>
<dbReference type="AlphaFoldDB" id="A0A2M4CC36"/>
<feature type="chain" id="PRO_5014669596" evidence="2">
    <location>
        <begin position="20"/>
        <end position="78"/>
    </location>
</feature>
<evidence type="ECO:0000313" key="3">
    <source>
        <dbReference type="EMBL" id="MBW62864.1"/>
    </source>
</evidence>
<evidence type="ECO:0000256" key="2">
    <source>
        <dbReference type="SAM" id="SignalP"/>
    </source>
</evidence>
<organism evidence="3">
    <name type="scientific">Anopheles marajoara</name>
    <dbReference type="NCBI Taxonomy" id="58244"/>
    <lineage>
        <taxon>Eukaryota</taxon>
        <taxon>Metazoa</taxon>
        <taxon>Ecdysozoa</taxon>
        <taxon>Arthropoda</taxon>
        <taxon>Hexapoda</taxon>
        <taxon>Insecta</taxon>
        <taxon>Pterygota</taxon>
        <taxon>Neoptera</taxon>
        <taxon>Endopterygota</taxon>
        <taxon>Diptera</taxon>
        <taxon>Nematocera</taxon>
        <taxon>Culicoidea</taxon>
        <taxon>Culicidae</taxon>
        <taxon>Anophelinae</taxon>
        <taxon>Anopheles</taxon>
    </lineage>
</organism>